<dbReference type="PANTHER" id="PTHR11353">
    <property type="entry name" value="CHAPERONIN"/>
    <property type="match status" value="1"/>
</dbReference>
<dbReference type="Gene3D" id="3.30.260.10">
    <property type="entry name" value="TCP-1-like chaperonin intermediate domain"/>
    <property type="match status" value="2"/>
</dbReference>
<keyword evidence="1" id="KW-0547">Nucleotide-binding</keyword>
<evidence type="ECO:0000256" key="2">
    <source>
        <dbReference type="ARBA" id="ARBA00022840"/>
    </source>
</evidence>
<keyword evidence="2" id="KW-0067">ATP-binding</keyword>
<dbReference type="SUPFAM" id="SSF54849">
    <property type="entry name" value="GroEL-intermediate domain like"/>
    <property type="match status" value="1"/>
</dbReference>
<dbReference type="InterPro" id="IPR017998">
    <property type="entry name" value="Chaperone_TCP-1"/>
</dbReference>
<dbReference type="Gene3D" id="1.10.560.10">
    <property type="entry name" value="GroEL-like equatorial domain"/>
    <property type="match status" value="1"/>
</dbReference>
<dbReference type="InterPro" id="IPR002423">
    <property type="entry name" value="Cpn60/GroEL/TCP-1"/>
</dbReference>
<proteinExistence type="predicted"/>
<sequence>MYVIPVNKCLEHLAGIDVDAVLSVADKDLRDVNFDLIKIFGKTGGRLEDTMLVKGIVIDKTLAHSYTRAVTVFIRVSNSTVIEETKQTLHDATCVVCNLVRDDKIVYGGRSAELACSIAVSKEVDKIAGLEQCFYRASQNSGYSLILVLI</sequence>
<accession>A0A914XX86</accession>
<organism evidence="4 5">
    <name type="scientific">Panagrolaimus superbus</name>
    <dbReference type="NCBI Taxonomy" id="310955"/>
    <lineage>
        <taxon>Eukaryota</taxon>
        <taxon>Metazoa</taxon>
        <taxon>Ecdysozoa</taxon>
        <taxon>Nematoda</taxon>
        <taxon>Chromadorea</taxon>
        <taxon>Rhabditida</taxon>
        <taxon>Tylenchina</taxon>
        <taxon>Panagrolaimomorpha</taxon>
        <taxon>Panagrolaimoidea</taxon>
        <taxon>Panagrolaimidae</taxon>
        <taxon>Panagrolaimus</taxon>
    </lineage>
</organism>
<protein>
    <submittedName>
        <fullName evidence="5">Uncharacterized protein</fullName>
    </submittedName>
</protein>
<dbReference type="AlphaFoldDB" id="A0A914XX86"/>
<evidence type="ECO:0000256" key="1">
    <source>
        <dbReference type="ARBA" id="ARBA00022741"/>
    </source>
</evidence>
<evidence type="ECO:0000313" key="5">
    <source>
        <dbReference type="WBParaSite" id="PSU_v2.g11145.t1"/>
    </source>
</evidence>
<dbReference type="WBParaSite" id="PSU_v2.g11145.t1">
    <property type="protein sequence ID" value="PSU_v2.g11145.t1"/>
    <property type="gene ID" value="PSU_v2.g11145"/>
</dbReference>
<dbReference type="GO" id="GO:0005524">
    <property type="term" value="F:ATP binding"/>
    <property type="evidence" value="ECO:0007669"/>
    <property type="project" value="UniProtKB-KW"/>
</dbReference>
<dbReference type="Proteomes" id="UP000887577">
    <property type="component" value="Unplaced"/>
</dbReference>
<evidence type="ECO:0000256" key="3">
    <source>
        <dbReference type="ARBA" id="ARBA00023186"/>
    </source>
</evidence>
<evidence type="ECO:0000313" key="4">
    <source>
        <dbReference type="Proteomes" id="UP000887577"/>
    </source>
</evidence>
<keyword evidence="4" id="KW-1185">Reference proteome</keyword>
<dbReference type="InterPro" id="IPR027410">
    <property type="entry name" value="TCP-1-like_intermed_sf"/>
</dbReference>
<dbReference type="Pfam" id="PF00118">
    <property type="entry name" value="Cpn60_TCP1"/>
    <property type="match status" value="1"/>
</dbReference>
<name>A0A914XX86_9BILA</name>
<dbReference type="InterPro" id="IPR027413">
    <property type="entry name" value="GROEL-like_equatorial_sf"/>
</dbReference>
<reference evidence="5" key="1">
    <citation type="submission" date="2022-11" db="UniProtKB">
        <authorList>
            <consortium name="WormBaseParasite"/>
        </authorList>
    </citation>
    <scope>IDENTIFICATION</scope>
</reference>
<keyword evidence="3" id="KW-0143">Chaperone</keyword>
<dbReference type="GO" id="GO:0140662">
    <property type="term" value="F:ATP-dependent protein folding chaperone"/>
    <property type="evidence" value="ECO:0007669"/>
    <property type="project" value="InterPro"/>
</dbReference>